<dbReference type="InterPro" id="IPR052407">
    <property type="entry name" value="BTB_POZ_domain_cont_9"/>
</dbReference>
<keyword evidence="3" id="KW-1185">Reference proteome</keyword>
<dbReference type="Gene3D" id="2.60.120.260">
    <property type="entry name" value="Galactose-binding domain-like"/>
    <property type="match status" value="1"/>
</dbReference>
<dbReference type="STRING" id="1661398.A0A482V3Z0"/>
<dbReference type="Pfam" id="PF07707">
    <property type="entry name" value="BACK"/>
    <property type="match status" value="1"/>
</dbReference>
<evidence type="ECO:0000259" key="1">
    <source>
        <dbReference type="SMART" id="SM00225"/>
    </source>
</evidence>
<evidence type="ECO:0000313" key="3">
    <source>
        <dbReference type="Proteomes" id="UP000292052"/>
    </source>
</evidence>
<dbReference type="GO" id="GO:0050804">
    <property type="term" value="P:modulation of chemical synaptic transmission"/>
    <property type="evidence" value="ECO:0007669"/>
    <property type="project" value="TreeGrafter"/>
</dbReference>
<dbReference type="SUPFAM" id="SSF54695">
    <property type="entry name" value="POZ domain"/>
    <property type="match status" value="1"/>
</dbReference>
<dbReference type="PANTHER" id="PTHR46306:SF1">
    <property type="entry name" value="BTB_POZ DOMAIN-CONTAINING PROTEIN 9"/>
    <property type="match status" value="1"/>
</dbReference>
<dbReference type="InterPro" id="IPR011333">
    <property type="entry name" value="SKP1/BTB/POZ_sf"/>
</dbReference>
<dbReference type="GO" id="GO:0005737">
    <property type="term" value="C:cytoplasm"/>
    <property type="evidence" value="ECO:0007669"/>
    <property type="project" value="TreeGrafter"/>
</dbReference>
<dbReference type="InterPro" id="IPR000421">
    <property type="entry name" value="FA58C"/>
</dbReference>
<proteinExistence type="predicted"/>
<dbReference type="InterPro" id="IPR000210">
    <property type="entry name" value="BTB/POZ_dom"/>
</dbReference>
<dbReference type="EMBL" id="QDEB01134799">
    <property type="protein sequence ID" value="RZB38694.1"/>
    <property type="molecule type" value="Genomic_DNA"/>
</dbReference>
<dbReference type="InterPro" id="IPR008979">
    <property type="entry name" value="Galactose-bd-like_sf"/>
</dbReference>
<dbReference type="GO" id="GO:0048512">
    <property type="term" value="P:circadian behavior"/>
    <property type="evidence" value="ECO:0007669"/>
    <property type="project" value="TreeGrafter"/>
</dbReference>
<evidence type="ECO:0000313" key="2">
    <source>
        <dbReference type="EMBL" id="RZB38694.1"/>
    </source>
</evidence>
<protein>
    <submittedName>
        <fullName evidence="2">BTB, BACK, and/or F5 F8 type C domain containing protein</fullName>
    </submittedName>
</protein>
<reference evidence="2 3" key="1">
    <citation type="submission" date="2017-03" db="EMBL/GenBank/DDBJ databases">
        <title>Genome of the blue death feigning beetle - Asbolus verrucosus.</title>
        <authorList>
            <person name="Rider S.D."/>
        </authorList>
    </citation>
    <scope>NUCLEOTIDE SEQUENCE [LARGE SCALE GENOMIC DNA]</scope>
    <source>
        <strain evidence="2">Butters</strain>
        <tissue evidence="2">Head and leg muscle</tissue>
    </source>
</reference>
<comment type="caution">
    <text evidence="2">The sequence shown here is derived from an EMBL/GenBank/DDBJ whole genome shotgun (WGS) entry which is preliminary data.</text>
</comment>
<dbReference type="PANTHER" id="PTHR46306">
    <property type="entry name" value="BTB/POZ DOMAIN-CONTAINING PROTEIN 9"/>
    <property type="match status" value="1"/>
</dbReference>
<dbReference type="SMART" id="SM00225">
    <property type="entry name" value="BTB"/>
    <property type="match status" value="1"/>
</dbReference>
<name>A0A482V3Z0_ASBVE</name>
<dbReference type="GO" id="GO:0008344">
    <property type="term" value="P:adult locomotory behavior"/>
    <property type="evidence" value="ECO:0007669"/>
    <property type="project" value="TreeGrafter"/>
</dbReference>
<dbReference type="Pfam" id="PF00754">
    <property type="entry name" value="F5_F8_type_C"/>
    <property type="match status" value="1"/>
</dbReference>
<gene>
    <name evidence="2" type="ORF">BDFB_012763</name>
</gene>
<dbReference type="OrthoDB" id="6736236at2759"/>
<accession>A0A482V3Z0</accession>
<dbReference type="SUPFAM" id="SSF49785">
    <property type="entry name" value="Galactose-binding domain-like"/>
    <property type="match status" value="1"/>
</dbReference>
<sequence>MAKTPEEIHFTDNSKLVEDISSLYLNEEFSDVTFTFDGQKLYAHKVEVPIIEFSVEAFRMFFKYIYSGGVTLDPSNMNVVTEVLILARQHSFSKFESSIMKKMEALLNLQNVPSVLNIANRFEFNELMEMCYTFLEEHASEFLGNDSFNKLSQTSLVRLLKRHTFYAPEIEIFKSVVKWMIGENWATIAYKAEAVSGTNTDFLVNGTKDVKKFASHVIGDEEGIIIKLEIPAFVNHISMKFPDTDQRYYSYYIEVSTDKKNWKKIIDYSKYSCRSLQDLYFEQEIVRYIKIKGTNSTVDNRLHLLFFQVDYKSTIPRMTNGIICPTANVATPEKNAIVIQ</sequence>
<dbReference type="InterPro" id="IPR011705">
    <property type="entry name" value="BACK"/>
</dbReference>
<dbReference type="AlphaFoldDB" id="A0A482V3Z0"/>
<feature type="domain" description="BTB" evidence="1">
    <location>
        <begin position="30"/>
        <end position="139"/>
    </location>
</feature>
<dbReference type="Gene3D" id="3.30.710.10">
    <property type="entry name" value="Potassium Channel Kv1.1, Chain A"/>
    <property type="match status" value="2"/>
</dbReference>
<organism evidence="2 3">
    <name type="scientific">Asbolus verrucosus</name>
    <name type="common">Desert ironclad beetle</name>
    <dbReference type="NCBI Taxonomy" id="1661398"/>
    <lineage>
        <taxon>Eukaryota</taxon>
        <taxon>Metazoa</taxon>
        <taxon>Ecdysozoa</taxon>
        <taxon>Arthropoda</taxon>
        <taxon>Hexapoda</taxon>
        <taxon>Insecta</taxon>
        <taxon>Pterygota</taxon>
        <taxon>Neoptera</taxon>
        <taxon>Endopterygota</taxon>
        <taxon>Coleoptera</taxon>
        <taxon>Polyphaga</taxon>
        <taxon>Cucujiformia</taxon>
        <taxon>Tenebrionidae</taxon>
        <taxon>Pimeliinae</taxon>
        <taxon>Asbolus</taxon>
    </lineage>
</organism>
<feature type="non-terminal residue" evidence="2">
    <location>
        <position position="340"/>
    </location>
</feature>
<dbReference type="Proteomes" id="UP000292052">
    <property type="component" value="Unassembled WGS sequence"/>
</dbReference>